<reference evidence="3 4" key="1">
    <citation type="submission" date="2021-08" db="EMBL/GenBank/DDBJ databases">
        <title>Draft Genome Sequence of Phanerochaete sordida strain YK-624.</title>
        <authorList>
            <person name="Mori T."/>
            <person name="Dohra H."/>
            <person name="Suzuki T."/>
            <person name="Kawagishi H."/>
            <person name="Hirai H."/>
        </authorList>
    </citation>
    <scope>NUCLEOTIDE SEQUENCE [LARGE SCALE GENOMIC DNA]</scope>
    <source>
        <strain evidence="3 4">YK-624</strain>
    </source>
</reference>
<organism evidence="3 4">
    <name type="scientific">Phanerochaete sordida</name>
    <dbReference type="NCBI Taxonomy" id="48140"/>
    <lineage>
        <taxon>Eukaryota</taxon>
        <taxon>Fungi</taxon>
        <taxon>Dikarya</taxon>
        <taxon>Basidiomycota</taxon>
        <taxon>Agaricomycotina</taxon>
        <taxon>Agaricomycetes</taxon>
        <taxon>Polyporales</taxon>
        <taxon>Phanerochaetaceae</taxon>
        <taxon>Phanerochaete</taxon>
    </lineage>
</organism>
<feature type="compositionally biased region" description="Basic and acidic residues" evidence="1">
    <location>
        <begin position="250"/>
        <end position="262"/>
    </location>
</feature>
<feature type="chain" id="PRO_5040438142" evidence="2">
    <location>
        <begin position="19"/>
        <end position="494"/>
    </location>
</feature>
<evidence type="ECO:0000313" key="3">
    <source>
        <dbReference type="EMBL" id="GJE97727.1"/>
    </source>
</evidence>
<dbReference type="EMBL" id="BPQB01000076">
    <property type="protein sequence ID" value="GJE97727.1"/>
    <property type="molecule type" value="Genomic_DNA"/>
</dbReference>
<feature type="compositionally biased region" description="Pro residues" evidence="1">
    <location>
        <begin position="463"/>
        <end position="479"/>
    </location>
</feature>
<feature type="compositionally biased region" description="Low complexity" evidence="1">
    <location>
        <begin position="294"/>
        <end position="305"/>
    </location>
</feature>
<protein>
    <submittedName>
        <fullName evidence="3">Uncharacterized protein</fullName>
    </submittedName>
</protein>
<comment type="caution">
    <text evidence="3">The sequence shown here is derived from an EMBL/GenBank/DDBJ whole genome shotgun (WGS) entry which is preliminary data.</text>
</comment>
<dbReference type="AlphaFoldDB" id="A0A9P3GLU3"/>
<feature type="compositionally biased region" description="Basic and acidic residues" evidence="1">
    <location>
        <begin position="145"/>
        <end position="206"/>
    </location>
</feature>
<feature type="region of interest" description="Disordered" evidence="1">
    <location>
        <begin position="120"/>
        <end position="305"/>
    </location>
</feature>
<keyword evidence="4" id="KW-1185">Reference proteome</keyword>
<evidence type="ECO:0000256" key="2">
    <source>
        <dbReference type="SAM" id="SignalP"/>
    </source>
</evidence>
<feature type="region of interest" description="Disordered" evidence="1">
    <location>
        <begin position="48"/>
        <end position="98"/>
    </location>
</feature>
<feature type="compositionally biased region" description="Low complexity" evidence="1">
    <location>
        <begin position="392"/>
        <end position="404"/>
    </location>
</feature>
<proteinExistence type="predicted"/>
<feature type="compositionally biased region" description="Low complexity" evidence="1">
    <location>
        <begin position="269"/>
        <end position="278"/>
    </location>
</feature>
<feature type="compositionally biased region" description="Basic and acidic residues" evidence="1">
    <location>
        <begin position="279"/>
        <end position="290"/>
    </location>
</feature>
<feature type="signal peptide" evidence="2">
    <location>
        <begin position="1"/>
        <end position="18"/>
    </location>
</feature>
<accession>A0A9P3GLU3</accession>
<feature type="region of interest" description="Disordered" evidence="1">
    <location>
        <begin position="328"/>
        <end position="494"/>
    </location>
</feature>
<evidence type="ECO:0000256" key="1">
    <source>
        <dbReference type="SAM" id="MobiDB-lite"/>
    </source>
</evidence>
<dbReference type="OrthoDB" id="2803445at2759"/>
<feature type="compositionally biased region" description="Low complexity" evidence="1">
    <location>
        <begin position="342"/>
        <end position="357"/>
    </location>
</feature>
<gene>
    <name evidence="3" type="ORF">PsYK624_139480</name>
</gene>
<name>A0A9P3GLU3_9APHY</name>
<dbReference type="Proteomes" id="UP000703269">
    <property type="component" value="Unassembled WGS sequence"/>
</dbReference>
<keyword evidence="2" id="KW-0732">Signal</keyword>
<sequence>MRALSLLAAVCLALHASAAPMQFSKELPVPVLGPFTLGAIGPAAVPNPNLPSPQLPGGVPHTRRSNLNPASIRPRANSNLNPAGIHPRADSGFNPAGVHPRAIHSADFEASPNSTIAAVPEAAAAAPSKRDSGDASRASSPNVYRRAERKQEYHAHMRNEGEDKGKDKGKDKFDMSKFDGEGYDGTHVKGRSYERHTQVDKREPSEKKHHKTSAHDSEVLPNMARRADSDREHKHHQKPGTHGSAALEQLARRAVDRAEKAKAAHRKTAAPAPNTPTTHKQDRPQDRAKQENVAAPGPAGAASGAATGLKSIGALPHALSGATSAAPVTLPATPLTSADNSAAEAAAAQAAAEEAAAPHPVEEKAGAQENADAYPHVDGYKPTEAAPPVPVPGADADAGAAPTANVKRHSLVMDTDPLVPPQDMTGKDPSMGLLNLDSNRPAEDVPAKKAVDKAKVPAAPTGDLPPPPPAPAPPAPPPAQEQKGPDYPAYAAPA</sequence>
<feature type="compositionally biased region" description="Basic and acidic residues" evidence="1">
    <location>
        <begin position="440"/>
        <end position="455"/>
    </location>
</feature>
<evidence type="ECO:0000313" key="4">
    <source>
        <dbReference type="Proteomes" id="UP000703269"/>
    </source>
</evidence>